<accession>A0ACC1I2Y5</accession>
<reference evidence="1" key="1">
    <citation type="submission" date="2022-07" db="EMBL/GenBank/DDBJ databases">
        <title>Phylogenomic reconstructions and comparative analyses of Kickxellomycotina fungi.</title>
        <authorList>
            <person name="Reynolds N.K."/>
            <person name="Stajich J.E."/>
            <person name="Barry K."/>
            <person name="Grigoriev I.V."/>
            <person name="Crous P."/>
            <person name="Smith M.E."/>
        </authorList>
    </citation>
    <scope>NUCLEOTIDE SEQUENCE</scope>
    <source>
        <strain evidence="1">Benny 63K</strain>
    </source>
</reference>
<proteinExistence type="predicted"/>
<gene>
    <name evidence="1" type="ORF">LPJ66_009766</name>
</gene>
<name>A0ACC1I2Y5_9FUNG</name>
<evidence type="ECO:0000313" key="2">
    <source>
        <dbReference type="Proteomes" id="UP001150581"/>
    </source>
</evidence>
<comment type="caution">
    <text evidence="1">The sequence shown here is derived from an EMBL/GenBank/DDBJ whole genome shotgun (WGS) entry which is preliminary data.</text>
</comment>
<protein>
    <submittedName>
        <fullName evidence="1">Uncharacterized protein</fullName>
    </submittedName>
</protein>
<dbReference type="Proteomes" id="UP001150581">
    <property type="component" value="Unassembled WGS sequence"/>
</dbReference>
<sequence length="169" mass="18480">MQLPDTSYFMFLAAKTMIMYLHHSKMSAYILARRKKTGGSESGDFILPSSSISVQNEAEAAAGAAGTAGADNDGADIGGDPSADTSLLPDFTDDLSPAPQLRTLADVRRMQDRLEIVMTALRLSQKHWMKVDYFVLCARKLRNMSVYGPWRGEDPVSTDVSAELANEFP</sequence>
<evidence type="ECO:0000313" key="1">
    <source>
        <dbReference type="EMBL" id="KAJ1886161.1"/>
    </source>
</evidence>
<organism evidence="1 2">
    <name type="scientific">Kickxella alabastrina</name>
    <dbReference type="NCBI Taxonomy" id="61397"/>
    <lineage>
        <taxon>Eukaryota</taxon>
        <taxon>Fungi</taxon>
        <taxon>Fungi incertae sedis</taxon>
        <taxon>Zoopagomycota</taxon>
        <taxon>Kickxellomycotina</taxon>
        <taxon>Kickxellomycetes</taxon>
        <taxon>Kickxellales</taxon>
        <taxon>Kickxellaceae</taxon>
        <taxon>Kickxella</taxon>
    </lineage>
</organism>
<keyword evidence="2" id="KW-1185">Reference proteome</keyword>
<dbReference type="EMBL" id="JANBPG010002332">
    <property type="protein sequence ID" value="KAJ1886161.1"/>
    <property type="molecule type" value="Genomic_DNA"/>
</dbReference>